<reference evidence="7 8" key="1">
    <citation type="submission" date="2023-10" db="EMBL/GenBank/DDBJ databases">
        <title>Rubellicoccus peritrichatus gen. nov., sp. nov., isolated from an algae of coral reef tank.</title>
        <authorList>
            <person name="Luo J."/>
        </authorList>
    </citation>
    <scope>NUCLEOTIDE SEQUENCE [LARGE SCALE GENOMIC DNA]</scope>
    <source>
        <strain evidence="7 8">CR14</strain>
    </source>
</reference>
<comment type="cofactor">
    <cofactor evidence="1">
        <name>[4Fe-4S] cluster</name>
        <dbReference type="ChEBI" id="CHEBI:49883"/>
    </cofactor>
</comment>
<dbReference type="InterPro" id="IPR013785">
    <property type="entry name" value="Aldolase_TIM"/>
</dbReference>
<evidence type="ECO:0000259" key="6">
    <source>
        <dbReference type="PROSITE" id="PS51918"/>
    </source>
</evidence>
<dbReference type="Pfam" id="PF04055">
    <property type="entry name" value="Radical_SAM"/>
    <property type="match status" value="1"/>
</dbReference>
<keyword evidence="8" id="KW-1185">Reference proteome</keyword>
<dbReference type="RefSeq" id="WP_317833913.1">
    <property type="nucleotide sequence ID" value="NZ_CP136920.1"/>
</dbReference>
<dbReference type="GO" id="GO:0016740">
    <property type="term" value="F:transferase activity"/>
    <property type="evidence" value="ECO:0007669"/>
    <property type="project" value="UniProtKB-KW"/>
</dbReference>
<feature type="domain" description="Radical SAM core" evidence="6">
    <location>
        <begin position="32"/>
        <end position="262"/>
    </location>
</feature>
<evidence type="ECO:0000313" key="8">
    <source>
        <dbReference type="Proteomes" id="UP001304300"/>
    </source>
</evidence>
<dbReference type="Pfam" id="PF04230">
    <property type="entry name" value="PS_pyruv_trans"/>
    <property type="match status" value="1"/>
</dbReference>
<dbReference type="CDD" id="cd01335">
    <property type="entry name" value="Radical_SAM"/>
    <property type="match status" value="1"/>
</dbReference>
<organism evidence="7 8">
    <name type="scientific">Rubellicoccus peritrichatus</name>
    <dbReference type="NCBI Taxonomy" id="3080537"/>
    <lineage>
        <taxon>Bacteria</taxon>
        <taxon>Pseudomonadati</taxon>
        <taxon>Verrucomicrobiota</taxon>
        <taxon>Opitutia</taxon>
        <taxon>Puniceicoccales</taxon>
        <taxon>Cerasicoccaceae</taxon>
        <taxon>Rubellicoccus</taxon>
    </lineage>
</organism>
<dbReference type="Proteomes" id="UP001304300">
    <property type="component" value="Chromosome"/>
</dbReference>
<sequence>MLGLAIYLKNNALRSIGAIRASARPITGKYFKQLPTVLNLNIIDICNSHCRMCNIWKEEAKTDITTEELEEILSDRLFRKVKHVGVTGGEPTLRDDIVEVFGRIIDTLPNLQAVSIITNCIKGEDVRSKLTQIRDLCQSKGMPFSIMISIDGIGKTHDYIRGTKGNFESAIETLRYAKDELKITPTIGCTISKGNVWNMDRFLYFIKENGLVARFRVAEFIVRLYNENRTNDIRNFSDEETYQLKLFFTKLQLHYEHNTTYRRTYKNIIGMLDGNKRAIGCPYQHSGITLGSTGKLGYCAPRSPFVGDCKTTSPHKIYKSNIKKRTDILNKDCNSCIHDYHSPENVSELLADYKYRFFSSLIRGKFPDFATKAIIATVSNLTGINSDNCILIIGWYGTETIGDIAILGGIIEKYKENEPDKKIFVASFFPWFTRNSLRDLKCDAHVIDYASSDYIHLCRNASIVAMGGGPLMEIDELRIIDFSFQQAKQARKEVLGCGIGPLYSDKANDMVKSILTLSEDVQLRDTASVKAAKQLTHKSKEVSLSGDFAEFYIQNNPAKRVGKSNTPTINCFLRELPYQYFKNSTPEEFETISSDFEKNIVCLLNKILDKHPDAEIKLCHMSNFAVAHDDRDFSIKLIDKYFSNVTNVTYDDRPSNITRVIDSIASASFNICMRFHSVLFAHTLKAQYCAIDYTSGGKIKGFLSDKKALHNLLSLSDLEASDKIDRFLAQHPYFVNATKHKSSTGI</sequence>
<dbReference type="InterPro" id="IPR050377">
    <property type="entry name" value="Radical_SAM_PqqE_MftC-like"/>
</dbReference>
<dbReference type="PROSITE" id="PS51918">
    <property type="entry name" value="RADICAL_SAM"/>
    <property type="match status" value="1"/>
</dbReference>
<keyword evidence="7" id="KW-0808">Transferase</keyword>
<dbReference type="PANTHER" id="PTHR11228">
    <property type="entry name" value="RADICAL SAM DOMAIN PROTEIN"/>
    <property type="match status" value="1"/>
</dbReference>
<dbReference type="InterPro" id="IPR007345">
    <property type="entry name" value="Polysacch_pyruvyl_Trfase"/>
</dbReference>
<dbReference type="GO" id="GO:0046872">
    <property type="term" value="F:metal ion binding"/>
    <property type="evidence" value="ECO:0007669"/>
    <property type="project" value="UniProtKB-KW"/>
</dbReference>
<dbReference type="PANTHER" id="PTHR11228:SF7">
    <property type="entry name" value="PQQA PEPTIDE CYCLASE"/>
    <property type="match status" value="1"/>
</dbReference>
<name>A0AAQ3L856_9BACT</name>
<dbReference type="SUPFAM" id="SSF102114">
    <property type="entry name" value="Radical SAM enzymes"/>
    <property type="match status" value="1"/>
</dbReference>
<evidence type="ECO:0000256" key="5">
    <source>
        <dbReference type="ARBA" id="ARBA00023014"/>
    </source>
</evidence>
<keyword evidence="3" id="KW-0479">Metal-binding</keyword>
<evidence type="ECO:0000256" key="3">
    <source>
        <dbReference type="ARBA" id="ARBA00022723"/>
    </source>
</evidence>
<evidence type="ECO:0000256" key="2">
    <source>
        <dbReference type="ARBA" id="ARBA00022691"/>
    </source>
</evidence>
<evidence type="ECO:0000256" key="1">
    <source>
        <dbReference type="ARBA" id="ARBA00001966"/>
    </source>
</evidence>
<dbReference type="EMBL" id="CP136920">
    <property type="protein sequence ID" value="WOO41429.1"/>
    <property type="molecule type" value="Genomic_DNA"/>
</dbReference>
<dbReference type="InterPro" id="IPR007197">
    <property type="entry name" value="rSAM"/>
</dbReference>
<accession>A0AAQ3L856</accession>
<dbReference type="InterPro" id="IPR058240">
    <property type="entry name" value="rSAM_sf"/>
</dbReference>
<gene>
    <name evidence="7" type="ORF">RZN69_22645</name>
</gene>
<dbReference type="SFLD" id="SFLDG01067">
    <property type="entry name" value="SPASM/twitch_domain_containing"/>
    <property type="match status" value="1"/>
</dbReference>
<evidence type="ECO:0000256" key="4">
    <source>
        <dbReference type="ARBA" id="ARBA00023004"/>
    </source>
</evidence>
<proteinExistence type="predicted"/>
<dbReference type="SFLD" id="SFLDS00029">
    <property type="entry name" value="Radical_SAM"/>
    <property type="match status" value="1"/>
</dbReference>
<dbReference type="Gene3D" id="3.20.20.70">
    <property type="entry name" value="Aldolase class I"/>
    <property type="match status" value="1"/>
</dbReference>
<keyword evidence="5" id="KW-0411">Iron-sulfur</keyword>
<protein>
    <submittedName>
        <fullName evidence="7">Polysaccharide pyruvyl transferase family protein</fullName>
    </submittedName>
</protein>
<keyword evidence="2" id="KW-0949">S-adenosyl-L-methionine</keyword>
<keyword evidence="4" id="KW-0408">Iron</keyword>
<evidence type="ECO:0000313" key="7">
    <source>
        <dbReference type="EMBL" id="WOO41429.1"/>
    </source>
</evidence>
<dbReference type="GO" id="GO:0051536">
    <property type="term" value="F:iron-sulfur cluster binding"/>
    <property type="evidence" value="ECO:0007669"/>
    <property type="project" value="UniProtKB-KW"/>
</dbReference>
<dbReference type="AlphaFoldDB" id="A0AAQ3L856"/>